<evidence type="ECO:0000256" key="9">
    <source>
        <dbReference type="ARBA" id="ARBA00022982"/>
    </source>
</evidence>
<evidence type="ECO:0000259" key="18">
    <source>
        <dbReference type="PROSITE" id="PS51003"/>
    </source>
</evidence>
<reference evidence="19" key="1">
    <citation type="submission" date="1998-07" db="EMBL/GenBank/DDBJ databases">
        <title>Editing of Cytochrome b mRNA in Physarum Mitochondria.</title>
        <authorList>
            <person name="Wang S."/>
            <person name="Mahendran R."/>
            <person name="Miller D.L."/>
        </authorList>
    </citation>
    <scope>NUCLEOTIDE SEQUENCE</scope>
    <source>
        <strain evidence="19">M3</strain>
    </source>
</reference>
<evidence type="ECO:0000256" key="4">
    <source>
        <dbReference type="ARBA" id="ARBA00022617"/>
    </source>
</evidence>
<evidence type="ECO:0000256" key="8">
    <source>
        <dbReference type="ARBA" id="ARBA00022792"/>
    </source>
</evidence>
<evidence type="ECO:0000256" key="12">
    <source>
        <dbReference type="ARBA" id="ARBA00023128"/>
    </source>
</evidence>
<feature type="binding site" description="axial binding residue" evidence="15">
    <location>
        <position position="80"/>
    </location>
    <ligand>
        <name>heme b</name>
        <dbReference type="ChEBI" id="CHEBI:60344"/>
        <label>b562</label>
    </ligand>
    <ligandPart>
        <name>Fe</name>
        <dbReference type="ChEBI" id="CHEBI:18248"/>
    </ligandPart>
</feature>
<sequence length="392" mass="44992">MRQVKRSLGFIYDTAITYPAPATLNYNYNFGIYALVVLALQIITGIFLVMFYCSNASLAFLSVEHLMRDVPYGWFIRYLHANGASFFFIVVYAHLFRGLYYGSYFFPRRLLWCSGVIILLLMIITSFLGYVLPWGQMSYWAATVITNLASTVPFFGQKIVNWLWSGFSVDNPTLSKFFSLHYILPFVILAFVLLHLALLHQSGSGTSSGWGRSIDEIPFHPYYTIKDFFSVILFIAIIIFFVSFIPNSLGHPDNYIPANPDQTPEHIVPEWYFLPFYAILRSIPNKLLGVIALVASIIFLLILPFIDRPLTRSSVYKPFIAKLNILFIADCFVLGYIGQSPLEEPFLFLGRLTTLIYFAYFFVFIIVSQIDRYFLKAVQKLPDNIVYNSLSK</sequence>
<geneLocation type="mitochondrion" evidence="19"/>
<evidence type="ECO:0000256" key="14">
    <source>
        <dbReference type="PIRSR" id="PIRSR038885-1"/>
    </source>
</evidence>
<gene>
    <name evidence="20" type="primary">cytb</name>
</gene>
<evidence type="ECO:0000256" key="16">
    <source>
        <dbReference type="RuleBase" id="RU362117"/>
    </source>
</evidence>
<dbReference type="InterPro" id="IPR048259">
    <property type="entry name" value="Cytochrome_b_N_euk/bac"/>
</dbReference>
<feature type="binding site" description="axial binding residue" evidence="15">
    <location>
        <position position="181"/>
    </location>
    <ligand>
        <name>heme b</name>
        <dbReference type="ChEBI" id="CHEBI:60344"/>
        <label>b562</label>
    </ligand>
    <ligandPart>
        <name>Fe</name>
        <dbReference type="ChEBI" id="CHEBI:18248"/>
    </ligandPart>
</feature>
<evidence type="ECO:0000256" key="5">
    <source>
        <dbReference type="ARBA" id="ARBA00022660"/>
    </source>
</evidence>
<feature type="transmembrane region" description="Helical" evidence="16">
    <location>
        <begin position="109"/>
        <end position="132"/>
    </location>
</feature>
<comment type="cofactor">
    <cofactor evidence="15">
        <name>heme</name>
        <dbReference type="ChEBI" id="CHEBI:30413"/>
    </cofactor>
    <text evidence="15">Binds 2 heme groups non-covalently.</text>
</comment>
<comment type="function">
    <text evidence="16">Component of the ubiquinol-cytochrome c reductase complex (complex III or cytochrome b-c1 complex) that is part of the mitochondrial respiratory chain. The b-c1 complex mediates electron transfer from ubiquinol to cytochrome c. Contributes to the generation of a proton gradient across the mitochondrial membrane that is then used for ATP synthesis.</text>
</comment>
<dbReference type="CDD" id="cd00290">
    <property type="entry name" value="cytochrome_b_C"/>
    <property type="match status" value="1"/>
</dbReference>
<proteinExistence type="evidence at transcript level"/>
<dbReference type="Pfam" id="PF00032">
    <property type="entry name" value="Cytochrom_B_C"/>
    <property type="match status" value="1"/>
</dbReference>
<feature type="transmembrane region" description="Helical" evidence="16">
    <location>
        <begin position="345"/>
        <end position="367"/>
    </location>
</feature>
<evidence type="ECO:0000256" key="11">
    <source>
        <dbReference type="ARBA" id="ARBA00023004"/>
    </source>
</evidence>
<dbReference type="InterPro" id="IPR005797">
    <property type="entry name" value="Cyt_b/b6_N"/>
</dbReference>
<keyword evidence="11 15" id="KW-0408">Iron</keyword>
<comment type="cofactor">
    <cofactor evidence="16">
        <name>heme b</name>
        <dbReference type="ChEBI" id="CHEBI:60344"/>
    </cofactor>
    <text evidence="16">Binds 2 heme groups non-covalently.</text>
</comment>
<comment type="similarity">
    <text evidence="16">Belongs to the cytochrome b family.</text>
</comment>
<evidence type="ECO:0000313" key="19">
    <source>
        <dbReference type="EMBL" id="AAC63276.1"/>
    </source>
</evidence>
<feature type="domain" description="Cytochrome b/b6 N-terminal region profile" evidence="17">
    <location>
        <begin position="1"/>
        <end position="208"/>
    </location>
</feature>
<keyword evidence="10 16" id="KW-1133">Transmembrane helix</keyword>
<dbReference type="PANTHER" id="PTHR19271:SF16">
    <property type="entry name" value="CYTOCHROME B"/>
    <property type="match status" value="1"/>
</dbReference>
<dbReference type="GO" id="GO:0046872">
    <property type="term" value="F:metal ion binding"/>
    <property type="evidence" value="ECO:0007669"/>
    <property type="project" value="UniProtKB-UniRule"/>
</dbReference>
<dbReference type="GO" id="GO:0045275">
    <property type="term" value="C:respiratory chain complex III"/>
    <property type="evidence" value="ECO:0007669"/>
    <property type="project" value="InterPro"/>
</dbReference>
<dbReference type="Pfam" id="PF00033">
    <property type="entry name" value="Cytochrome_B"/>
    <property type="match status" value="1"/>
</dbReference>
<dbReference type="EMBL" id="AF079799">
    <property type="protein sequence ID" value="AAC63276.1"/>
    <property type="molecule type" value="mRNA"/>
</dbReference>
<evidence type="ECO:0000256" key="1">
    <source>
        <dbReference type="ARBA" id="ARBA00004448"/>
    </source>
</evidence>
<dbReference type="InterPro" id="IPR005798">
    <property type="entry name" value="Cyt_b/b6_C"/>
</dbReference>
<dbReference type="AlphaFoldDB" id="O79719"/>
<evidence type="ECO:0000256" key="6">
    <source>
        <dbReference type="ARBA" id="ARBA00022692"/>
    </source>
</evidence>
<dbReference type="PANTHER" id="PTHR19271">
    <property type="entry name" value="CYTOCHROME B"/>
    <property type="match status" value="1"/>
</dbReference>
<keyword evidence="12 16" id="KW-0496">Mitochondrion</keyword>
<dbReference type="GO" id="GO:0006122">
    <property type="term" value="P:mitochondrial electron transport, ubiquinol to cytochrome c"/>
    <property type="evidence" value="ECO:0007669"/>
    <property type="project" value="TreeGrafter"/>
</dbReference>
<dbReference type="SUPFAM" id="SSF81648">
    <property type="entry name" value="a domain/subunit of cytochrome bc1 complex (Ubiquinol-cytochrome c reductase)"/>
    <property type="match status" value="1"/>
</dbReference>
<feature type="binding site" evidence="14">
    <location>
        <position position="200"/>
    </location>
    <ligand>
        <name>a ubiquinone</name>
        <dbReference type="ChEBI" id="CHEBI:16389"/>
    </ligand>
</feature>
<dbReference type="InterPro" id="IPR027387">
    <property type="entry name" value="Cytb/b6-like_sf"/>
</dbReference>
<reference evidence="20" key="2">
    <citation type="journal article" date="2011" name="Nucleic Acids Res.">
        <title>Complete characterization of the edited transcriptome of the mitochondrion of Physarum polycephalum using deep sequencing of RNA.</title>
        <authorList>
            <person name="Bundschuh R."/>
            <person name="Altmuller J."/>
            <person name="Becker C."/>
            <person name="Nurnberg P."/>
            <person name="Gott J.M."/>
        </authorList>
    </citation>
    <scope>NUCLEOTIDE SEQUENCE</scope>
    <source>
        <strain evidence="20">M3CVIII</strain>
    </source>
</reference>
<dbReference type="PROSITE" id="PS51003">
    <property type="entry name" value="CYTB_CTER"/>
    <property type="match status" value="1"/>
</dbReference>
<keyword evidence="5 16" id="KW-0679">Respiratory chain</keyword>
<evidence type="ECO:0000256" key="13">
    <source>
        <dbReference type="ARBA" id="ARBA00023136"/>
    </source>
</evidence>
<dbReference type="PROSITE" id="PS51002">
    <property type="entry name" value="CYTB_NTER"/>
    <property type="match status" value="1"/>
</dbReference>
<dbReference type="EMBL" id="HQ849403">
    <property type="protein sequence ID" value="ADZ99035.1"/>
    <property type="molecule type" value="mRNA"/>
</dbReference>
<keyword evidence="6 16" id="KW-0812">Transmembrane</keyword>
<organism evidence="19">
    <name type="scientific">Physarum polycephalum</name>
    <name type="common">Many-headed slime mold</name>
    <name type="synonym">Badhamia polycephala</name>
    <dbReference type="NCBI Taxonomy" id="5791"/>
    <lineage>
        <taxon>Eukaryota</taxon>
        <taxon>Amoebozoa</taxon>
        <taxon>Evosea</taxon>
        <taxon>Eumycetozoa</taxon>
        <taxon>Myxogastria</taxon>
        <taxon>Myxogastromycetidae</taxon>
        <taxon>Physariida</taxon>
        <taxon>Physaraceae</taxon>
        <taxon>Physarum</taxon>
    </lineage>
</organism>
<evidence type="ECO:0000256" key="15">
    <source>
        <dbReference type="PIRSR" id="PIRSR038885-2"/>
    </source>
</evidence>
<comment type="subcellular location">
    <subcellularLocation>
        <location evidence="1">Mitochondrion inner membrane</location>
        <topology evidence="1">Multi-pass membrane protein</topology>
    </subcellularLocation>
</comment>
<dbReference type="SUPFAM" id="SSF81342">
    <property type="entry name" value="Transmembrane di-heme cytochromes"/>
    <property type="match status" value="1"/>
</dbReference>
<feature type="transmembrane region" description="Helical" evidence="16">
    <location>
        <begin position="228"/>
        <end position="245"/>
    </location>
</feature>
<dbReference type="EMBL" id="AF079798">
    <property type="protein sequence ID" value="AAC63275.1"/>
    <property type="molecule type" value="Genomic_DNA"/>
</dbReference>
<feature type="transmembrane region" description="Helical" evidence="16">
    <location>
        <begin position="74"/>
        <end position="97"/>
    </location>
</feature>
<dbReference type="InterPro" id="IPR016174">
    <property type="entry name" value="Di-haem_cyt_TM"/>
</dbReference>
<feature type="transmembrane region" description="Helical" evidence="16">
    <location>
        <begin position="287"/>
        <end position="307"/>
    </location>
</feature>
<dbReference type="PIRSF" id="PIRSF038885">
    <property type="entry name" value="COB"/>
    <property type="match status" value="1"/>
</dbReference>
<feature type="transmembrane region" description="Helical" evidence="16">
    <location>
        <begin position="319"/>
        <end position="339"/>
    </location>
</feature>
<feature type="binding site" description="axial binding residue" evidence="15">
    <location>
        <position position="195"/>
    </location>
    <ligand>
        <name>heme b</name>
        <dbReference type="ChEBI" id="CHEBI:60344"/>
        <label>b566</label>
    </ligand>
    <ligandPart>
        <name>Fe</name>
        <dbReference type="ChEBI" id="CHEBI:18248"/>
    </ligandPart>
</feature>
<feature type="transmembrane region" description="Helical" evidence="16">
    <location>
        <begin position="30"/>
        <end position="53"/>
    </location>
</feature>
<evidence type="ECO:0000313" key="20">
    <source>
        <dbReference type="EMBL" id="ADZ99035.1"/>
    </source>
</evidence>
<dbReference type="Gene3D" id="1.20.810.10">
    <property type="entry name" value="Cytochrome Bc1 Complex, Chain C"/>
    <property type="match status" value="1"/>
</dbReference>
<feature type="transmembrane region" description="Helical" evidence="16">
    <location>
        <begin position="180"/>
        <end position="199"/>
    </location>
</feature>
<dbReference type="GO" id="GO:0008121">
    <property type="term" value="F:quinol-cytochrome-c reductase activity"/>
    <property type="evidence" value="ECO:0007669"/>
    <property type="project" value="InterPro"/>
</dbReference>
<dbReference type="InterPro" id="IPR048260">
    <property type="entry name" value="Cytochrome_b_C_euk/bac"/>
</dbReference>
<name>O79719_PHYPO</name>
<keyword evidence="8" id="KW-0999">Mitochondrion inner membrane</keyword>
<keyword evidence="4 15" id="KW-0349">Heme</keyword>
<dbReference type="CDD" id="cd00284">
    <property type="entry name" value="Cytochrome_b_N"/>
    <property type="match status" value="1"/>
</dbReference>
<keyword evidence="3 16" id="KW-0813">Transport</keyword>
<accession>O79719</accession>
<keyword evidence="9 16" id="KW-0249">Electron transport</keyword>
<evidence type="ECO:0000256" key="3">
    <source>
        <dbReference type="ARBA" id="ARBA00022448"/>
    </source>
</evidence>
<evidence type="ECO:0000256" key="2">
    <source>
        <dbReference type="ARBA" id="ARBA00013531"/>
    </source>
</evidence>
<feature type="domain" description="Cytochrome b/b6 C-terminal region profile" evidence="18">
    <location>
        <begin position="209"/>
        <end position="378"/>
    </location>
</feature>
<protein>
    <recommendedName>
        <fullName evidence="2 16">Cytochrome b</fullName>
    </recommendedName>
</protein>
<dbReference type="GO" id="GO:0016491">
    <property type="term" value="F:oxidoreductase activity"/>
    <property type="evidence" value="ECO:0007669"/>
    <property type="project" value="UniProtKB-UniRule"/>
</dbReference>
<evidence type="ECO:0000256" key="10">
    <source>
        <dbReference type="ARBA" id="ARBA00022989"/>
    </source>
</evidence>
<feature type="binding site" description="axial binding residue" evidence="15">
    <location>
        <position position="94"/>
    </location>
    <ligand>
        <name>heme b</name>
        <dbReference type="ChEBI" id="CHEBI:60344"/>
        <label>b566</label>
    </ligand>
    <ligandPart>
        <name>Fe</name>
        <dbReference type="ChEBI" id="CHEBI:18248"/>
    </ligandPart>
</feature>
<dbReference type="InterPro" id="IPR036150">
    <property type="entry name" value="Cyt_b/b6_C_sf"/>
</dbReference>
<keyword evidence="7 15" id="KW-0479">Metal-binding</keyword>
<dbReference type="GO" id="GO:0005743">
    <property type="term" value="C:mitochondrial inner membrane"/>
    <property type="evidence" value="ECO:0007669"/>
    <property type="project" value="UniProtKB-SubCell"/>
</dbReference>
<keyword evidence="13 16" id="KW-0472">Membrane</keyword>
<evidence type="ECO:0000256" key="7">
    <source>
        <dbReference type="ARBA" id="ARBA00022723"/>
    </source>
</evidence>
<evidence type="ECO:0000259" key="17">
    <source>
        <dbReference type="PROSITE" id="PS51002"/>
    </source>
</evidence>
<dbReference type="InterPro" id="IPR030689">
    <property type="entry name" value="Cytochrome_b"/>
</dbReference>